<evidence type="ECO:0000313" key="1">
    <source>
        <dbReference type="EMBL" id="SKA52735.1"/>
    </source>
</evidence>
<evidence type="ECO:0000313" key="2">
    <source>
        <dbReference type="Proteomes" id="UP000191116"/>
    </source>
</evidence>
<dbReference type="EMBL" id="FUWP01000025">
    <property type="protein sequence ID" value="SKA52735.1"/>
    <property type="molecule type" value="Genomic_DNA"/>
</dbReference>
<dbReference type="RefSeq" id="WP_144379612.1">
    <property type="nucleotide sequence ID" value="NZ_AP024857.1"/>
</dbReference>
<dbReference type="AlphaFoldDB" id="A0A1T4UJ23"/>
<protein>
    <submittedName>
        <fullName evidence="1">Uncharacterized protein</fullName>
    </submittedName>
</protein>
<organism evidence="1 2">
    <name type="scientific">Photobacterium toruni</name>
    <dbReference type="NCBI Taxonomy" id="1935446"/>
    <lineage>
        <taxon>Bacteria</taxon>
        <taxon>Pseudomonadati</taxon>
        <taxon>Pseudomonadota</taxon>
        <taxon>Gammaproteobacteria</taxon>
        <taxon>Vibrionales</taxon>
        <taxon>Vibrionaceae</taxon>
        <taxon>Photobacterium</taxon>
    </lineage>
</organism>
<dbReference type="Proteomes" id="UP000191116">
    <property type="component" value="Unassembled WGS sequence"/>
</dbReference>
<sequence length="104" mass="12040">MKRQMRTIVSFIKKYNAQDHKIDKRYIRETEFYYGTMSEFEKTGKSALLRHMQAKLQDLNAEINALAVQIDSTPGEWDADIVNAGLCLDSWNHKLVFELISEAA</sequence>
<reference evidence="1 2" key="1">
    <citation type="submission" date="2017-02" db="EMBL/GenBank/DDBJ databases">
        <authorList>
            <person name="Peterson S.W."/>
        </authorList>
    </citation>
    <scope>NUCLEOTIDE SEQUENCE [LARGE SCALE GENOMIC DNA]</scope>
    <source>
        <strain evidence="1 2">CECT 9189</strain>
    </source>
</reference>
<proteinExistence type="predicted"/>
<name>A0A1T4UJ23_9GAMM</name>
<accession>A0A1T4UJ23</accession>
<gene>
    <name evidence="1" type="ORF">CZ814_03338</name>
</gene>